<evidence type="ECO:0000259" key="1">
    <source>
        <dbReference type="Pfam" id="PF14024"/>
    </source>
</evidence>
<accession>D1AIQ5</accession>
<evidence type="ECO:0000313" key="2">
    <source>
        <dbReference type="EMBL" id="ACZ08639.1"/>
    </source>
</evidence>
<name>D1AIQ5_SEBTE</name>
<gene>
    <name evidence="2" type="ordered locus">Sterm_1781</name>
</gene>
<evidence type="ECO:0000313" key="3">
    <source>
        <dbReference type="Proteomes" id="UP000000845"/>
    </source>
</evidence>
<dbReference type="Proteomes" id="UP000000845">
    <property type="component" value="Chromosome"/>
</dbReference>
<dbReference type="Pfam" id="PF14024">
    <property type="entry name" value="DUF4240"/>
    <property type="match status" value="1"/>
</dbReference>
<organism evidence="2 3">
    <name type="scientific">Sebaldella termitidis (strain ATCC 33386 / NCTC 11300)</name>
    <dbReference type="NCBI Taxonomy" id="526218"/>
    <lineage>
        <taxon>Bacteria</taxon>
        <taxon>Fusobacteriati</taxon>
        <taxon>Fusobacteriota</taxon>
        <taxon>Fusobacteriia</taxon>
        <taxon>Fusobacteriales</taxon>
        <taxon>Leptotrichiaceae</taxon>
        <taxon>Sebaldella</taxon>
    </lineage>
</organism>
<dbReference type="EMBL" id="CP001739">
    <property type="protein sequence ID" value="ACZ08639.1"/>
    <property type="molecule type" value="Genomic_DNA"/>
</dbReference>
<reference evidence="3" key="1">
    <citation type="submission" date="2009-09" db="EMBL/GenBank/DDBJ databases">
        <title>The complete chromosome of Sebaldella termitidis ATCC 33386.</title>
        <authorList>
            <consortium name="US DOE Joint Genome Institute (JGI-PGF)"/>
            <person name="Lucas S."/>
            <person name="Copeland A."/>
            <person name="Lapidus A."/>
            <person name="Glavina del Rio T."/>
            <person name="Dalin E."/>
            <person name="Tice H."/>
            <person name="Bruce D."/>
            <person name="Goodwin L."/>
            <person name="Pitluck S."/>
            <person name="Kyrpides N."/>
            <person name="Mavromatis K."/>
            <person name="Ivanova N."/>
            <person name="Mikhailova N."/>
            <person name="Sims D."/>
            <person name="Meincke L."/>
            <person name="Brettin T."/>
            <person name="Detter J.C."/>
            <person name="Han C."/>
            <person name="Larimer F."/>
            <person name="Land M."/>
            <person name="Hauser L."/>
            <person name="Markowitz V."/>
            <person name="Cheng J.F."/>
            <person name="Hugenholtz P."/>
            <person name="Woyke T."/>
            <person name="Wu D."/>
            <person name="Eisen J.A."/>
        </authorList>
    </citation>
    <scope>NUCLEOTIDE SEQUENCE [LARGE SCALE GENOMIC DNA]</scope>
    <source>
        <strain evidence="3">ATCC 33386 / NCTC 11300</strain>
    </source>
</reference>
<dbReference type="InterPro" id="IPR025334">
    <property type="entry name" value="DUF4240"/>
</dbReference>
<dbReference type="HOGENOM" id="CLU_478877_0_0_0"/>
<dbReference type="KEGG" id="str:Sterm_1781"/>
<protein>
    <recommendedName>
        <fullName evidence="1">DUF4240 domain-containing protein</fullName>
    </recommendedName>
</protein>
<dbReference type="AlphaFoldDB" id="D1AIQ5"/>
<sequence>MTNREFWNLINESCRLAGMDNDKYLEILENKLSKLDVDEGYQFNYYVGYYSGKAEENPKLALLMKVIEGSVTDDSLLYFAVWLVSRGENIYFETLKNPDKFITLINPETLSEFEGHYYAPEFELLMYVGRNEEEYDAEGEIPEQEYKLINKIYSDKIPEDNRNYYDLVRDIDKILPKTMKFFDFDKELLEESLKYEEMEKNNFSKIKNEEEEFLNELKKQWTFTELKKTIYELERTKRSVPVAVPMPPYNDSIIMYTTGLNKAKDGFIIKKCYWHNYKTGENKDIKNTGSGEYLAGDDKNIYFYSGNFEESPKISVYNFESNEFSSTDIIDNDFDNNKTAAVITMIGKGKNKSGVIHNGKLYFSLIIYANPRTHHIFKFYKEKSYVYDITENQISLLRENISKIRFYQDKMYYLELGDHADDYTYYYSPKTLICRDMKNNREEKIAENVSDYALDNGVVYYSHIKGEKIHDLVRVENGSSDIILKNQMYLDDFTAAGNNIFLSFYLSTGNGGYIHSFILNIKTGSICEVAGSSQPHESIVYEDKYTAVENIYDDRKIFLRIYEYEMAEK</sequence>
<keyword evidence="3" id="KW-1185">Reference proteome</keyword>
<feature type="domain" description="DUF4240" evidence="1">
    <location>
        <begin position="1"/>
        <end position="131"/>
    </location>
</feature>
<proteinExistence type="predicted"/>
<dbReference type="RefSeq" id="WP_012861235.1">
    <property type="nucleotide sequence ID" value="NC_013517.1"/>
</dbReference>
<reference evidence="2 3" key="2">
    <citation type="journal article" date="2010" name="Stand. Genomic Sci.">
        <title>Complete genome sequence of Sebaldella termitidis type strain (NCTC 11300).</title>
        <authorList>
            <person name="Harmon-Smith M."/>
            <person name="Celia L."/>
            <person name="Chertkov O."/>
            <person name="Lapidus A."/>
            <person name="Copeland A."/>
            <person name="Glavina Del Rio T."/>
            <person name="Nolan M."/>
            <person name="Lucas S."/>
            <person name="Tice H."/>
            <person name="Cheng J.F."/>
            <person name="Han C."/>
            <person name="Detter J.C."/>
            <person name="Bruce D."/>
            <person name="Goodwin L."/>
            <person name="Pitluck S."/>
            <person name="Pati A."/>
            <person name="Liolios K."/>
            <person name="Ivanova N."/>
            <person name="Mavromatis K."/>
            <person name="Mikhailova N."/>
            <person name="Chen A."/>
            <person name="Palaniappan K."/>
            <person name="Land M."/>
            <person name="Hauser L."/>
            <person name="Chang Y.J."/>
            <person name="Jeffries C.D."/>
            <person name="Brettin T."/>
            <person name="Goker M."/>
            <person name="Beck B."/>
            <person name="Bristow J."/>
            <person name="Eisen J.A."/>
            <person name="Markowitz V."/>
            <person name="Hugenholtz P."/>
            <person name="Kyrpides N.C."/>
            <person name="Klenk H.P."/>
            <person name="Chen F."/>
        </authorList>
    </citation>
    <scope>NUCLEOTIDE SEQUENCE [LARGE SCALE GENOMIC DNA]</scope>
    <source>
        <strain evidence="3">ATCC 33386 / NCTC 11300</strain>
    </source>
</reference>